<evidence type="ECO:0000256" key="7">
    <source>
        <dbReference type="ARBA" id="ARBA00022989"/>
    </source>
</evidence>
<evidence type="ECO:0000256" key="4">
    <source>
        <dbReference type="ARBA" id="ARBA00022475"/>
    </source>
</evidence>
<dbReference type="Pfam" id="PF17090">
    <property type="entry name" value="Ytca"/>
    <property type="match status" value="1"/>
</dbReference>
<keyword evidence="4" id="KW-1003">Cell membrane</keyword>
<evidence type="ECO:0000256" key="5">
    <source>
        <dbReference type="ARBA" id="ARBA00022692"/>
    </source>
</evidence>
<evidence type="ECO:0000256" key="2">
    <source>
        <dbReference type="ARBA" id="ARBA00008208"/>
    </source>
</evidence>
<evidence type="ECO:0000256" key="11">
    <source>
        <dbReference type="SAM" id="Phobius"/>
    </source>
</evidence>
<evidence type="ECO:0000256" key="10">
    <source>
        <dbReference type="ARBA" id="ARBA00023288"/>
    </source>
</evidence>
<comment type="similarity">
    <text evidence="2">Belongs to the YtcA family.</text>
</comment>
<feature type="transmembrane region" description="Helical" evidence="11">
    <location>
        <begin position="69"/>
        <end position="87"/>
    </location>
</feature>
<proteinExistence type="inferred from homology"/>
<keyword evidence="7 11" id="KW-1133">Transmembrane helix</keyword>
<evidence type="ECO:0000313" key="13">
    <source>
        <dbReference type="Proteomes" id="UP000550787"/>
    </source>
</evidence>
<dbReference type="AlphaFoldDB" id="A0A7W4FEM7"/>
<keyword evidence="8 11" id="KW-0472">Membrane</keyword>
<comment type="caution">
    <text evidence="12">The sequence shown here is derived from an EMBL/GenBank/DDBJ whole genome shotgun (WGS) entry which is preliminary data.</text>
</comment>
<keyword evidence="10" id="KW-0449">Lipoprotein</keyword>
<evidence type="ECO:0000256" key="9">
    <source>
        <dbReference type="ARBA" id="ARBA00023139"/>
    </source>
</evidence>
<reference evidence="12 13" key="1">
    <citation type="submission" date="2020-04" db="EMBL/GenBank/DDBJ databases">
        <title>Description of novel Gluconacetobacter.</title>
        <authorList>
            <person name="Sombolestani A."/>
        </authorList>
    </citation>
    <scope>NUCLEOTIDE SEQUENCE [LARGE SCALE GENOMIC DNA]</scope>
    <source>
        <strain evidence="12 13">LMG 7603</strain>
    </source>
</reference>
<sequence length="90" mass="9487">MTSHSAPLARVAPVLFLGGCAVRGAPSFPLVGAYFPGWMFCAMVGIAAAVGLRVVFIQTGIDAILSFRLFTYVSLGVIAALLAWLIWFGP</sequence>
<evidence type="ECO:0000256" key="3">
    <source>
        <dbReference type="ARBA" id="ARBA00021237"/>
    </source>
</evidence>
<protein>
    <recommendedName>
        <fullName evidence="3">Uncharacterized protein YtcA</fullName>
    </recommendedName>
</protein>
<dbReference type="Proteomes" id="UP000550787">
    <property type="component" value="Unassembled WGS sequence"/>
</dbReference>
<dbReference type="GO" id="GO:0016020">
    <property type="term" value="C:membrane"/>
    <property type="evidence" value="ECO:0007669"/>
    <property type="project" value="UniProtKB-SubCell"/>
</dbReference>
<comment type="subcellular location">
    <subcellularLocation>
        <location evidence="1">Membrane</location>
        <topology evidence="1">Multi-pass membrane protein</topology>
    </subcellularLocation>
</comment>
<keyword evidence="5 11" id="KW-0812">Transmembrane</keyword>
<dbReference type="EMBL" id="JABEQG010000011">
    <property type="protein sequence ID" value="MBB2156267.1"/>
    <property type="molecule type" value="Genomic_DNA"/>
</dbReference>
<evidence type="ECO:0000313" key="12">
    <source>
        <dbReference type="EMBL" id="MBB2156267.1"/>
    </source>
</evidence>
<name>A0A7W4FEM7_GLUDI</name>
<feature type="transmembrane region" description="Helical" evidence="11">
    <location>
        <begin position="37"/>
        <end position="57"/>
    </location>
</feature>
<keyword evidence="6" id="KW-0732">Signal</keyword>
<gene>
    <name evidence="12" type="ORF">HLH33_08080</name>
</gene>
<dbReference type="InterPro" id="IPR031381">
    <property type="entry name" value="YtcA"/>
</dbReference>
<organism evidence="12 13">
    <name type="scientific">Gluconacetobacter diazotrophicus</name>
    <name type="common">Acetobacter diazotrophicus</name>
    <dbReference type="NCBI Taxonomy" id="33996"/>
    <lineage>
        <taxon>Bacteria</taxon>
        <taxon>Pseudomonadati</taxon>
        <taxon>Pseudomonadota</taxon>
        <taxon>Alphaproteobacteria</taxon>
        <taxon>Acetobacterales</taxon>
        <taxon>Acetobacteraceae</taxon>
        <taxon>Gluconacetobacter</taxon>
    </lineage>
</organism>
<keyword evidence="9" id="KW-0564">Palmitate</keyword>
<dbReference type="RefSeq" id="WP_012553033.1">
    <property type="nucleotide sequence ID" value="NZ_VITL01000009.1"/>
</dbReference>
<evidence type="ECO:0000256" key="6">
    <source>
        <dbReference type="ARBA" id="ARBA00022729"/>
    </source>
</evidence>
<accession>A0A7W4FEM7</accession>
<evidence type="ECO:0000256" key="1">
    <source>
        <dbReference type="ARBA" id="ARBA00004141"/>
    </source>
</evidence>
<evidence type="ECO:0000256" key="8">
    <source>
        <dbReference type="ARBA" id="ARBA00023136"/>
    </source>
</evidence>